<dbReference type="CDD" id="cd16343">
    <property type="entry name" value="LMWPTP"/>
    <property type="match status" value="1"/>
</dbReference>
<dbReference type="InterPro" id="IPR036196">
    <property type="entry name" value="Ptyr_pPase_sf"/>
</dbReference>
<gene>
    <name evidence="7" type="ORF">CDSE_0488</name>
</gene>
<dbReference type="SUPFAM" id="SSF52788">
    <property type="entry name" value="Phosphotyrosine protein phosphatases I"/>
    <property type="match status" value="1"/>
</dbReference>
<dbReference type="Gene3D" id="3.40.50.2300">
    <property type="match status" value="1"/>
</dbReference>
<proteinExistence type="inferred from homology"/>
<dbReference type="STRING" id="1208919.CDSE_0488"/>
<accession>M1L226</accession>
<dbReference type="HOGENOM" id="CLU_071415_2_2_4"/>
<evidence type="ECO:0000256" key="5">
    <source>
        <dbReference type="PIRSR" id="PIRSR617867-1"/>
    </source>
</evidence>
<evidence type="ECO:0000256" key="4">
    <source>
        <dbReference type="ARBA" id="ARBA00022912"/>
    </source>
</evidence>
<evidence type="ECO:0000313" key="8">
    <source>
        <dbReference type="Proteomes" id="UP000011547"/>
    </source>
</evidence>
<keyword evidence="8" id="KW-1185">Reference proteome</keyword>
<dbReference type="RefSeq" id="WP_015396214.1">
    <property type="nucleotide sequence ID" value="NC_020294.1"/>
</dbReference>
<keyword evidence="4" id="KW-0904">Protein phosphatase</keyword>
<dbReference type="PANTHER" id="PTHR11717">
    <property type="entry name" value="LOW MOLECULAR WEIGHT PROTEIN TYROSINE PHOSPHATASE"/>
    <property type="match status" value="1"/>
</dbReference>
<dbReference type="KEGG" id="kde:CDSE_0488"/>
<feature type="active site" evidence="5">
    <location>
        <position position="15"/>
    </location>
</feature>
<reference evidence="7 8" key="1">
    <citation type="journal article" date="2013" name="Genome Biol. Evol.">
        <title>Genome evolution and phylogenomic analysis of candidatus kinetoplastibacterium, the betaproteobacterial endosymbionts of strigomonas and angomonas.</title>
        <authorList>
            <person name="Alves J.M."/>
            <person name="Serrano M.G."/>
            <person name="Maia da Silva F."/>
            <person name="Voegtly L.J."/>
            <person name="Matveyev A.V."/>
            <person name="Teixeira M.M."/>
            <person name="Camargo E.P."/>
            <person name="Buck G.A."/>
        </authorList>
    </citation>
    <scope>NUCLEOTIDE SEQUENCE [LARGE SCALE GENOMIC DNA]</scope>
    <source>
        <strain evidence="7 8">TCC079E</strain>
    </source>
</reference>
<dbReference type="GO" id="GO:0004725">
    <property type="term" value="F:protein tyrosine phosphatase activity"/>
    <property type="evidence" value="ECO:0007669"/>
    <property type="project" value="UniProtKB-EC"/>
</dbReference>
<dbReference type="AlphaFoldDB" id="M1L226"/>
<sequence>MSIKILFVCMGNICRSPTAEVIFNAILIKKGFSNQISTDSAGTHAFNIGRNPDIRAIEEAKNRGYDMSSHKSRQINHDDFINFDLIIGMDFENMSFLRKKCPFKELYKLSLLMRYSSQYNLDVVPDPYYDELDGFSKVFDYIEDACQGLFEFVYKNYSSKLVT</sequence>
<protein>
    <recommendedName>
        <fullName evidence="2">protein-tyrosine-phosphatase</fullName>
        <ecNumber evidence="2">3.1.3.48</ecNumber>
    </recommendedName>
</protein>
<dbReference type="Pfam" id="PF01451">
    <property type="entry name" value="LMWPc"/>
    <property type="match status" value="1"/>
</dbReference>
<evidence type="ECO:0000259" key="6">
    <source>
        <dbReference type="SMART" id="SM00226"/>
    </source>
</evidence>
<evidence type="ECO:0000256" key="1">
    <source>
        <dbReference type="ARBA" id="ARBA00011063"/>
    </source>
</evidence>
<evidence type="ECO:0000256" key="2">
    <source>
        <dbReference type="ARBA" id="ARBA00013064"/>
    </source>
</evidence>
<evidence type="ECO:0000256" key="3">
    <source>
        <dbReference type="ARBA" id="ARBA00022801"/>
    </source>
</evidence>
<dbReference type="eggNOG" id="COG0394">
    <property type="taxonomic scope" value="Bacteria"/>
</dbReference>
<dbReference type="PANTHER" id="PTHR11717:SF7">
    <property type="entry name" value="LOW MOLECULAR WEIGHT PHOSPHOTYROSINE PROTEIN PHOSPHATASE"/>
    <property type="match status" value="1"/>
</dbReference>
<dbReference type="InterPro" id="IPR017867">
    <property type="entry name" value="Tyr_phospatase_low_mol_wt"/>
</dbReference>
<dbReference type="InterPro" id="IPR023485">
    <property type="entry name" value="Ptyr_pPase"/>
</dbReference>
<feature type="active site" description="Nucleophile" evidence="5">
    <location>
        <position position="9"/>
    </location>
</feature>
<dbReference type="PATRIC" id="fig|1208919.3.peg.241"/>
<dbReference type="EMBL" id="CP003803">
    <property type="protein sequence ID" value="AGF46803.1"/>
    <property type="molecule type" value="Genomic_DNA"/>
</dbReference>
<name>M1L226_9PROT</name>
<comment type="similarity">
    <text evidence="1">Belongs to the low molecular weight phosphotyrosine protein phosphatase family.</text>
</comment>
<keyword evidence="3 7" id="KW-0378">Hydrolase</keyword>
<feature type="domain" description="Phosphotyrosine protein phosphatase I" evidence="6">
    <location>
        <begin position="3"/>
        <end position="152"/>
    </location>
</feature>
<dbReference type="PRINTS" id="PR00719">
    <property type="entry name" value="LMWPTPASE"/>
</dbReference>
<feature type="active site" description="Proton donor" evidence="5">
    <location>
        <position position="126"/>
    </location>
</feature>
<dbReference type="InterPro" id="IPR050438">
    <property type="entry name" value="LMW_PTPase"/>
</dbReference>
<dbReference type="EC" id="3.1.3.48" evidence="2"/>
<organism evidence="7 8">
    <name type="scientific">Candidatus Kinetoplastidibacterium desouzai TCC079E</name>
    <dbReference type="NCBI Taxonomy" id="1208919"/>
    <lineage>
        <taxon>Bacteria</taxon>
        <taxon>Pseudomonadati</taxon>
        <taxon>Pseudomonadota</taxon>
        <taxon>Betaproteobacteria</taxon>
        <taxon>Candidatus Kinetoplastidibacterium</taxon>
    </lineage>
</organism>
<dbReference type="Proteomes" id="UP000011547">
    <property type="component" value="Chromosome"/>
</dbReference>
<dbReference type="OrthoDB" id="9784339at2"/>
<dbReference type="SMART" id="SM00226">
    <property type="entry name" value="LMWPc"/>
    <property type="match status" value="1"/>
</dbReference>
<evidence type="ECO:0000313" key="7">
    <source>
        <dbReference type="EMBL" id="AGF46803.1"/>
    </source>
</evidence>